<evidence type="ECO:0000256" key="2">
    <source>
        <dbReference type="ARBA" id="ARBA00022801"/>
    </source>
</evidence>
<dbReference type="InterPro" id="IPR041679">
    <property type="entry name" value="DNA2/NAM7-like_C"/>
</dbReference>
<evidence type="ECO:0000256" key="4">
    <source>
        <dbReference type="ARBA" id="ARBA00022840"/>
    </source>
</evidence>
<dbReference type="FunFam" id="3.40.50.300:FF:000326">
    <property type="entry name" value="P-loop containing nucleoside triphosphate hydrolase"/>
    <property type="match status" value="1"/>
</dbReference>
<evidence type="ECO:0008006" key="9">
    <source>
        <dbReference type="Google" id="ProtNLM"/>
    </source>
</evidence>
<dbReference type="InterPro" id="IPR027417">
    <property type="entry name" value="P-loop_NTPase"/>
</dbReference>
<dbReference type="CDD" id="cd18808">
    <property type="entry name" value="SF1_C_Upf1"/>
    <property type="match status" value="1"/>
</dbReference>
<feature type="domain" description="DNA2/NAM7 helicase-like C-terminal" evidence="6">
    <location>
        <begin position="56"/>
        <end position="250"/>
    </location>
</feature>
<keyword evidence="4" id="KW-0067">ATP-binding</keyword>
<dbReference type="Pfam" id="PF13086">
    <property type="entry name" value="AAA_11"/>
    <property type="match status" value="1"/>
</dbReference>
<dbReference type="PANTHER" id="PTHR10887">
    <property type="entry name" value="DNA2/NAM7 HELICASE FAMILY"/>
    <property type="match status" value="1"/>
</dbReference>
<dbReference type="SUPFAM" id="SSF52540">
    <property type="entry name" value="P-loop containing nucleoside triphosphate hydrolases"/>
    <property type="match status" value="1"/>
</dbReference>
<reference evidence="7" key="1">
    <citation type="submission" date="2020-10" db="EMBL/GenBank/DDBJ databases">
        <authorList>
            <person name="Han B."/>
            <person name="Lu T."/>
            <person name="Zhao Q."/>
            <person name="Huang X."/>
            <person name="Zhao Y."/>
        </authorList>
    </citation>
    <scope>NUCLEOTIDE SEQUENCE</scope>
</reference>
<dbReference type="Proteomes" id="UP000604825">
    <property type="component" value="Unassembled WGS sequence"/>
</dbReference>
<evidence type="ECO:0000256" key="3">
    <source>
        <dbReference type="ARBA" id="ARBA00022806"/>
    </source>
</evidence>
<dbReference type="GO" id="GO:0016787">
    <property type="term" value="F:hydrolase activity"/>
    <property type="evidence" value="ECO:0007669"/>
    <property type="project" value="UniProtKB-KW"/>
</dbReference>
<dbReference type="GO" id="GO:0004386">
    <property type="term" value="F:helicase activity"/>
    <property type="evidence" value="ECO:0007669"/>
    <property type="project" value="UniProtKB-KW"/>
</dbReference>
<dbReference type="GO" id="GO:0005694">
    <property type="term" value="C:chromosome"/>
    <property type="evidence" value="ECO:0007669"/>
    <property type="project" value="UniProtKB-ARBA"/>
</dbReference>
<keyword evidence="8" id="KW-1185">Reference proteome</keyword>
<proteinExistence type="predicted"/>
<sequence length="324" mass="35931">MNLLELLIVDEAAQLKECETLIPLQLPGIKQAIFIGDEYQLPALVKSKISDSANFGRSIFERLSSLGYSKHLLNVQYRMHPEISKFPVATFYDGKISDGPNVTHMNYSKSFLAGKWFGPYSFINVDSGHETTEKNGRSLKNTIEAAVVVRMVQRLFKESVSTGTKLSVGVVSPYNAQVRAIQEKLGKTYSTYDGFSVKVKSVDGFQGAEEDIIIISTVRSNGAGSVGFLSNLQRTNVALTRAKYCLWIVGGNGTTLFSSSSVWQKIIKDVQDRGCFFDVSDDKDLSNAVIKATIELDDADNSVKMESLHISRPRFQKTRPKYSP</sequence>
<keyword evidence="2" id="KW-0378">Hydrolase</keyword>
<dbReference type="InterPro" id="IPR045055">
    <property type="entry name" value="DNA2/NAM7-like"/>
</dbReference>
<dbReference type="Gene3D" id="3.40.50.300">
    <property type="entry name" value="P-loop containing nucleotide triphosphate hydrolases"/>
    <property type="match status" value="2"/>
</dbReference>
<comment type="caution">
    <text evidence="7">The sequence shown here is derived from an EMBL/GenBank/DDBJ whole genome shotgun (WGS) entry which is preliminary data.</text>
</comment>
<dbReference type="OrthoDB" id="6513042at2759"/>
<dbReference type="AlphaFoldDB" id="A0A811R0P5"/>
<organism evidence="7 8">
    <name type="scientific">Miscanthus lutarioriparius</name>
    <dbReference type="NCBI Taxonomy" id="422564"/>
    <lineage>
        <taxon>Eukaryota</taxon>
        <taxon>Viridiplantae</taxon>
        <taxon>Streptophyta</taxon>
        <taxon>Embryophyta</taxon>
        <taxon>Tracheophyta</taxon>
        <taxon>Spermatophyta</taxon>
        <taxon>Magnoliopsida</taxon>
        <taxon>Liliopsida</taxon>
        <taxon>Poales</taxon>
        <taxon>Poaceae</taxon>
        <taxon>PACMAD clade</taxon>
        <taxon>Panicoideae</taxon>
        <taxon>Andropogonodae</taxon>
        <taxon>Andropogoneae</taxon>
        <taxon>Saccharinae</taxon>
        <taxon>Miscanthus</taxon>
    </lineage>
</organism>
<evidence type="ECO:0000256" key="1">
    <source>
        <dbReference type="ARBA" id="ARBA00022741"/>
    </source>
</evidence>
<evidence type="ECO:0000313" key="7">
    <source>
        <dbReference type="EMBL" id="CAD6262579.1"/>
    </source>
</evidence>
<evidence type="ECO:0000313" key="8">
    <source>
        <dbReference type="Proteomes" id="UP000604825"/>
    </source>
</evidence>
<accession>A0A811R0P5</accession>
<keyword evidence="1" id="KW-0547">Nucleotide-binding</keyword>
<gene>
    <name evidence="7" type="ORF">NCGR_LOCUS45917</name>
</gene>
<dbReference type="InterPro" id="IPR047187">
    <property type="entry name" value="SF1_C_Upf1"/>
</dbReference>
<dbReference type="Pfam" id="PF13087">
    <property type="entry name" value="AAA_12"/>
    <property type="match status" value="1"/>
</dbReference>
<evidence type="ECO:0000259" key="5">
    <source>
        <dbReference type="Pfam" id="PF13086"/>
    </source>
</evidence>
<evidence type="ECO:0000259" key="6">
    <source>
        <dbReference type="Pfam" id="PF13087"/>
    </source>
</evidence>
<keyword evidence="3" id="KW-0347">Helicase</keyword>
<dbReference type="GO" id="GO:0005524">
    <property type="term" value="F:ATP binding"/>
    <property type="evidence" value="ECO:0007669"/>
    <property type="project" value="UniProtKB-KW"/>
</dbReference>
<name>A0A811R0P5_9POAL</name>
<dbReference type="PANTHER" id="PTHR10887:SF461">
    <property type="entry name" value="OS04G0582000 PROTEIN"/>
    <property type="match status" value="1"/>
</dbReference>
<protein>
    <recommendedName>
        <fullName evidence="9">Helicase MAGATAMA 3</fullName>
    </recommendedName>
</protein>
<feature type="domain" description="DNA2/NAM7 helicase helicase" evidence="5">
    <location>
        <begin position="5"/>
        <end position="48"/>
    </location>
</feature>
<dbReference type="InterPro" id="IPR041677">
    <property type="entry name" value="DNA2/NAM7_AAA_11"/>
</dbReference>
<dbReference type="EMBL" id="CAJGYO010000012">
    <property type="protein sequence ID" value="CAD6262579.1"/>
    <property type="molecule type" value="Genomic_DNA"/>
</dbReference>